<protein>
    <recommendedName>
        <fullName evidence="4">HEPN domain-containing protein</fullName>
    </recommendedName>
</protein>
<evidence type="ECO:0000313" key="3">
    <source>
        <dbReference type="Proteomes" id="UP000193710"/>
    </source>
</evidence>
<dbReference type="eggNOG" id="ENOG503367D">
    <property type="taxonomic scope" value="Bacteria"/>
</dbReference>
<reference evidence="2 3" key="3">
    <citation type="submission" date="2016-01" db="EMBL/GenBank/DDBJ databases">
        <title>The new phylogeny of the genus Mycobacterium.</title>
        <authorList>
            <person name="Tarcisio F."/>
            <person name="Conor M."/>
            <person name="Antonella G."/>
            <person name="Elisabetta G."/>
            <person name="Giulia F.S."/>
            <person name="Sara T."/>
            <person name="Anna F."/>
            <person name="Clotilde B."/>
            <person name="Roberto B."/>
            <person name="Veronica D.S."/>
            <person name="Fabio R."/>
            <person name="Monica P."/>
            <person name="Olivier J."/>
            <person name="Enrico T."/>
            <person name="Nicola S."/>
        </authorList>
    </citation>
    <scope>NUCLEOTIDE SEQUENCE [LARGE SCALE GENOMIC DNA]</scope>
    <source>
        <strain evidence="2 3">DSM 44626</strain>
    </source>
</reference>
<accession>A0A024K607</accession>
<name>A0A024K607_9MYCO</name>
<evidence type="ECO:0000313" key="2">
    <source>
        <dbReference type="EMBL" id="ORX03286.1"/>
    </source>
</evidence>
<gene>
    <name evidence="2" type="ORF">AWC29_01080</name>
    <name evidence="1" type="ORF">BN973_05631</name>
</gene>
<dbReference type="Proteomes" id="UP000028880">
    <property type="component" value="Unassembled WGS sequence"/>
</dbReference>
<reference evidence="1" key="1">
    <citation type="journal article" date="2014" name="Genome Announc.">
        <title>Draft Genome Sequence of Mycobacterium triplex DSM 44626.</title>
        <authorList>
            <person name="Sassi M."/>
            <person name="Croce O."/>
            <person name="Robert C."/>
            <person name="Raoult D."/>
            <person name="Drancourt M."/>
        </authorList>
    </citation>
    <scope>NUCLEOTIDE SEQUENCE [LARGE SCALE GENOMIC DNA]</scope>
    <source>
        <strain evidence="1">DSM 44626</strain>
    </source>
</reference>
<evidence type="ECO:0000313" key="1">
    <source>
        <dbReference type="EMBL" id="CDO91224.1"/>
    </source>
</evidence>
<proteinExistence type="predicted"/>
<keyword evidence="3" id="KW-1185">Reference proteome</keyword>
<dbReference type="Proteomes" id="UP000193710">
    <property type="component" value="Unassembled WGS sequence"/>
</dbReference>
<dbReference type="AlphaFoldDB" id="A0A024K607"/>
<dbReference type="Gene3D" id="1.20.120.330">
    <property type="entry name" value="Nucleotidyltransferases domain 2"/>
    <property type="match status" value="1"/>
</dbReference>
<dbReference type="RefSeq" id="WP_036473412.1">
    <property type="nucleotide sequence ID" value="NZ_HG964447.1"/>
</dbReference>
<dbReference type="EMBL" id="HG964447">
    <property type="protein sequence ID" value="CDO91224.1"/>
    <property type="molecule type" value="Genomic_DNA"/>
</dbReference>
<evidence type="ECO:0008006" key="4">
    <source>
        <dbReference type="Google" id="ProtNLM"/>
    </source>
</evidence>
<dbReference type="OrthoDB" id="3728235at2"/>
<dbReference type="HOGENOM" id="CLU_142684_0_0_11"/>
<dbReference type="EMBL" id="LQPY01000023">
    <property type="protein sequence ID" value="ORX03286.1"/>
    <property type="molecule type" value="Genomic_DNA"/>
</dbReference>
<organism evidence="1">
    <name type="scientific">Mycobacterium triplex</name>
    <dbReference type="NCBI Taxonomy" id="47839"/>
    <lineage>
        <taxon>Bacteria</taxon>
        <taxon>Bacillati</taxon>
        <taxon>Actinomycetota</taxon>
        <taxon>Actinomycetes</taxon>
        <taxon>Mycobacteriales</taxon>
        <taxon>Mycobacteriaceae</taxon>
        <taxon>Mycobacterium</taxon>
        <taxon>Mycobacterium simiae complex</taxon>
    </lineage>
</organism>
<reference evidence="1" key="2">
    <citation type="submission" date="2014-04" db="EMBL/GenBank/DDBJ databases">
        <authorList>
            <person name="Xu Y.W."/>
            <person name="Yang Q."/>
        </authorList>
    </citation>
    <scope>NUCLEOTIDE SEQUENCE</scope>
    <source>
        <strain evidence="1">DSM 44626</strain>
    </source>
</reference>
<sequence>MSGWKTGRAEISALVERGHLERVSGDAANGAYLLQQARQRLAGARAALAADHIGAFELAYDATRQALTALLVQQGLRPTTAGGHIAVADAAEAQFGASFRAFNRMRRIRNQLEYPRSTTDLDLPAADTDHALADAEQIIDAADKLLPELGMWP</sequence>
<dbReference type="STRING" id="47839.BN973_05631"/>